<dbReference type="AlphaFoldDB" id="A0A382JD46"/>
<evidence type="ECO:0008006" key="8">
    <source>
        <dbReference type="Google" id="ProtNLM"/>
    </source>
</evidence>
<dbReference type="GO" id="GO:0005886">
    <property type="term" value="C:plasma membrane"/>
    <property type="evidence" value="ECO:0007669"/>
    <property type="project" value="UniProtKB-SubCell"/>
</dbReference>
<evidence type="ECO:0000256" key="2">
    <source>
        <dbReference type="ARBA" id="ARBA00022475"/>
    </source>
</evidence>
<evidence type="ECO:0000313" key="7">
    <source>
        <dbReference type="EMBL" id="SVC09525.1"/>
    </source>
</evidence>
<feature type="transmembrane region" description="Helical" evidence="6">
    <location>
        <begin position="94"/>
        <end position="114"/>
    </location>
</feature>
<comment type="subcellular location">
    <subcellularLocation>
        <location evidence="1">Cell membrane</location>
        <topology evidence="1">Multi-pass membrane protein</topology>
    </subcellularLocation>
</comment>
<feature type="non-terminal residue" evidence="7">
    <location>
        <position position="184"/>
    </location>
</feature>
<organism evidence="7">
    <name type="scientific">marine metagenome</name>
    <dbReference type="NCBI Taxonomy" id="408172"/>
    <lineage>
        <taxon>unclassified sequences</taxon>
        <taxon>metagenomes</taxon>
        <taxon>ecological metagenomes</taxon>
    </lineage>
</organism>
<dbReference type="Pfam" id="PF09678">
    <property type="entry name" value="Caa3_CtaG"/>
    <property type="match status" value="1"/>
</dbReference>
<dbReference type="InterPro" id="IPR019108">
    <property type="entry name" value="Caa3_assmbl_CtaG-rel"/>
</dbReference>
<keyword evidence="5 6" id="KW-0472">Membrane</keyword>
<evidence type="ECO:0000256" key="3">
    <source>
        <dbReference type="ARBA" id="ARBA00022692"/>
    </source>
</evidence>
<dbReference type="EMBL" id="UINC01073271">
    <property type="protein sequence ID" value="SVC09525.1"/>
    <property type="molecule type" value="Genomic_DNA"/>
</dbReference>
<sequence>VTALLAAIPDPWRWQAHPEVWFLVVAIVALGWWATRVIGPRVVPVGEPISTPFQRRAFVAATVLLLVSADWPVHDIAEAHLYAVHMVQHMVITFIVPPLFLLAMPAWLARLLVLEGGRGSRILRRLAHPVVAGVLFNALTALTHWSGVVQWSFDSGAFHYSVHLLLFVSALLMWVPVVAPLPEL</sequence>
<evidence type="ECO:0000256" key="5">
    <source>
        <dbReference type="ARBA" id="ARBA00023136"/>
    </source>
</evidence>
<accession>A0A382JD46</accession>
<keyword evidence="2" id="KW-1003">Cell membrane</keyword>
<evidence type="ECO:0000256" key="4">
    <source>
        <dbReference type="ARBA" id="ARBA00022989"/>
    </source>
</evidence>
<proteinExistence type="predicted"/>
<feature type="transmembrane region" description="Helical" evidence="6">
    <location>
        <begin position="126"/>
        <end position="145"/>
    </location>
</feature>
<keyword evidence="3 6" id="KW-0812">Transmembrane</keyword>
<name>A0A382JD46_9ZZZZ</name>
<feature type="transmembrane region" description="Helical" evidence="6">
    <location>
        <begin position="20"/>
        <end position="38"/>
    </location>
</feature>
<evidence type="ECO:0000256" key="6">
    <source>
        <dbReference type="SAM" id="Phobius"/>
    </source>
</evidence>
<keyword evidence="4 6" id="KW-1133">Transmembrane helix</keyword>
<feature type="transmembrane region" description="Helical" evidence="6">
    <location>
        <begin position="157"/>
        <end position="179"/>
    </location>
</feature>
<protein>
    <recommendedName>
        <fullName evidence="8">Cytochrome c oxidase assembly protein</fullName>
    </recommendedName>
</protein>
<evidence type="ECO:0000256" key="1">
    <source>
        <dbReference type="ARBA" id="ARBA00004651"/>
    </source>
</evidence>
<reference evidence="7" key="1">
    <citation type="submission" date="2018-05" db="EMBL/GenBank/DDBJ databases">
        <authorList>
            <person name="Lanie J.A."/>
            <person name="Ng W.-L."/>
            <person name="Kazmierczak K.M."/>
            <person name="Andrzejewski T.M."/>
            <person name="Davidsen T.M."/>
            <person name="Wayne K.J."/>
            <person name="Tettelin H."/>
            <person name="Glass J.I."/>
            <person name="Rusch D."/>
            <person name="Podicherti R."/>
            <person name="Tsui H.-C.T."/>
            <person name="Winkler M.E."/>
        </authorList>
    </citation>
    <scope>NUCLEOTIDE SEQUENCE</scope>
</reference>
<gene>
    <name evidence="7" type="ORF">METZ01_LOCUS262379</name>
</gene>
<feature type="non-terminal residue" evidence="7">
    <location>
        <position position="1"/>
    </location>
</feature>